<reference evidence="9 10" key="1">
    <citation type="journal article" date="2016" name="Nat. Commun.">
        <title>Thousands of microbial genomes shed light on interconnected biogeochemical processes in an aquifer system.</title>
        <authorList>
            <person name="Anantharaman K."/>
            <person name="Brown C.T."/>
            <person name="Hug L.A."/>
            <person name="Sharon I."/>
            <person name="Castelle C.J."/>
            <person name="Probst A.J."/>
            <person name="Thomas B.C."/>
            <person name="Singh A."/>
            <person name="Wilkins M.J."/>
            <person name="Karaoz U."/>
            <person name="Brodie E.L."/>
            <person name="Williams K.H."/>
            <person name="Hubbard S.S."/>
            <person name="Banfield J.F."/>
        </authorList>
    </citation>
    <scope>NUCLEOTIDE SEQUENCE [LARGE SCALE GENOMIC DNA]</scope>
</reference>
<dbReference type="PANTHER" id="PTHR10986">
    <property type="entry name" value="39S RIBOSOMAL PROTEIN L20"/>
    <property type="match status" value="1"/>
</dbReference>
<comment type="function">
    <text evidence="7 8">Binds directly to 23S ribosomal RNA and is necessary for the in vitro assembly process of the 50S ribosomal subunit. It is not involved in the protein synthesizing functions of that subunit.</text>
</comment>
<dbReference type="GO" id="GO:1990904">
    <property type="term" value="C:ribonucleoprotein complex"/>
    <property type="evidence" value="ECO:0007669"/>
    <property type="project" value="UniProtKB-KW"/>
</dbReference>
<name>A0A1F6T4X4_9PROT</name>
<evidence type="ECO:0000256" key="8">
    <source>
        <dbReference type="RuleBase" id="RU000560"/>
    </source>
</evidence>
<dbReference type="InterPro" id="IPR035566">
    <property type="entry name" value="Ribosomal_protein_bL20_C"/>
</dbReference>
<evidence type="ECO:0000313" key="10">
    <source>
        <dbReference type="Proteomes" id="UP000178379"/>
    </source>
</evidence>
<keyword evidence="4 7" id="KW-0689">Ribosomal protein</keyword>
<dbReference type="Gene3D" id="6.10.160.10">
    <property type="match status" value="1"/>
</dbReference>
<dbReference type="EMBL" id="MFSQ01000064">
    <property type="protein sequence ID" value="OGI40126.1"/>
    <property type="molecule type" value="Genomic_DNA"/>
</dbReference>
<dbReference type="STRING" id="1817756.A2140_07100"/>
<dbReference type="GO" id="GO:0000027">
    <property type="term" value="P:ribosomal large subunit assembly"/>
    <property type="evidence" value="ECO:0007669"/>
    <property type="project" value="UniProtKB-UniRule"/>
</dbReference>
<dbReference type="Pfam" id="PF00453">
    <property type="entry name" value="Ribosomal_L20"/>
    <property type="match status" value="1"/>
</dbReference>
<dbReference type="InterPro" id="IPR049946">
    <property type="entry name" value="RIBOSOMAL_L20_CS"/>
</dbReference>
<evidence type="ECO:0000256" key="4">
    <source>
        <dbReference type="ARBA" id="ARBA00022980"/>
    </source>
</evidence>
<dbReference type="GO" id="GO:0019843">
    <property type="term" value="F:rRNA binding"/>
    <property type="evidence" value="ECO:0007669"/>
    <property type="project" value="UniProtKB-UniRule"/>
</dbReference>
<dbReference type="PROSITE" id="PS00937">
    <property type="entry name" value="RIBOSOMAL_L20"/>
    <property type="match status" value="1"/>
</dbReference>
<dbReference type="SUPFAM" id="SSF74731">
    <property type="entry name" value="Ribosomal protein L20"/>
    <property type="match status" value="1"/>
</dbReference>
<gene>
    <name evidence="7" type="primary">rplT</name>
    <name evidence="9" type="ORF">A2140_07100</name>
</gene>
<dbReference type="Proteomes" id="UP000178379">
    <property type="component" value="Unassembled WGS sequence"/>
</dbReference>
<keyword evidence="3 7" id="KW-0694">RNA-binding</keyword>
<keyword evidence="2 7" id="KW-0699">rRNA-binding</keyword>
<dbReference type="FunFam" id="1.10.1900.20:FF:000001">
    <property type="entry name" value="50S ribosomal protein L20"/>
    <property type="match status" value="1"/>
</dbReference>
<dbReference type="AlphaFoldDB" id="A0A1F6T4X4"/>
<comment type="similarity">
    <text evidence="1 7 8">Belongs to the bacterial ribosomal protein bL20 family.</text>
</comment>
<evidence type="ECO:0000256" key="2">
    <source>
        <dbReference type="ARBA" id="ARBA00022730"/>
    </source>
</evidence>
<dbReference type="HAMAP" id="MF_00382">
    <property type="entry name" value="Ribosomal_bL20"/>
    <property type="match status" value="1"/>
</dbReference>
<evidence type="ECO:0000256" key="7">
    <source>
        <dbReference type="HAMAP-Rule" id="MF_00382"/>
    </source>
</evidence>
<dbReference type="NCBIfam" id="TIGR01032">
    <property type="entry name" value="rplT_bact"/>
    <property type="match status" value="1"/>
</dbReference>
<comment type="caution">
    <text evidence="9">The sequence shown here is derived from an EMBL/GenBank/DDBJ whole genome shotgun (WGS) entry which is preliminary data.</text>
</comment>
<dbReference type="Gene3D" id="1.10.1900.20">
    <property type="entry name" value="Ribosomal protein L20"/>
    <property type="match status" value="1"/>
</dbReference>
<dbReference type="PRINTS" id="PR00062">
    <property type="entry name" value="RIBOSOMALL20"/>
</dbReference>
<dbReference type="GO" id="GO:0006412">
    <property type="term" value="P:translation"/>
    <property type="evidence" value="ECO:0007669"/>
    <property type="project" value="InterPro"/>
</dbReference>
<keyword evidence="5 7" id="KW-0687">Ribonucleoprotein</keyword>
<dbReference type="CDD" id="cd07026">
    <property type="entry name" value="Ribosomal_L20"/>
    <property type="match status" value="1"/>
</dbReference>
<dbReference type="InterPro" id="IPR005813">
    <property type="entry name" value="Ribosomal_bL20"/>
</dbReference>
<dbReference type="GO" id="GO:0003735">
    <property type="term" value="F:structural constituent of ribosome"/>
    <property type="evidence" value="ECO:0007669"/>
    <property type="project" value="InterPro"/>
</dbReference>
<accession>A0A1F6T4X4</accession>
<evidence type="ECO:0000256" key="3">
    <source>
        <dbReference type="ARBA" id="ARBA00022884"/>
    </source>
</evidence>
<protein>
    <recommendedName>
        <fullName evidence="6 7">Large ribosomal subunit protein bL20</fullName>
    </recommendedName>
</protein>
<dbReference type="GO" id="GO:0005840">
    <property type="term" value="C:ribosome"/>
    <property type="evidence" value="ECO:0007669"/>
    <property type="project" value="UniProtKB-KW"/>
</dbReference>
<evidence type="ECO:0000256" key="6">
    <source>
        <dbReference type="ARBA" id="ARBA00035172"/>
    </source>
</evidence>
<evidence type="ECO:0000256" key="1">
    <source>
        <dbReference type="ARBA" id="ARBA00007698"/>
    </source>
</evidence>
<sequence>MPRVKRGVTSHARHKKVLSRAKGYYNARRKLIKTAKQAVMKAGQYAYRDRRVRKREFRALWIVRINAAARECGMSYSRFMNGLRKAEVTVDRKILADIAVHDRPAFSALADRAKAALAG</sequence>
<organism evidence="9 10">
    <name type="scientific">Candidatus Muproteobacteria bacterium RBG_16_62_13</name>
    <dbReference type="NCBI Taxonomy" id="1817756"/>
    <lineage>
        <taxon>Bacteria</taxon>
        <taxon>Pseudomonadati</taxon>
        <taxon>Pseudomonadota</taxon>
        <taxon>Candidatus Muproteobacteria</taxon>
    </lineage>
</organism>
<evidence type="ECO:0000256" key="5">
    <source>
        <dbReference type="ARBA" id="ARBA00023274"/>
    </source>
</evidence>
<proteinExistence type="inferred from homology"/>
<evidence type="ECO:0000313" key="9">
    <source>
        <dbReference type="EMBL" id="OGI40126.1"/>
    </source>
</evidence>